<organism evidence="6 7">
    <name type="scientific">Goodfellowiella coeruleoviolacea</name>
    <dbReference type="NCBI Taxonomy" id="334858"/>
    <lineage>
        <taxon>Bacteria</taxon>
        <taxon>Bacillati</taxon>
        <taxon>Actinomycetota</taxon>
        <taxon>Actinomycetes</taxon>
        <taxon>Pseudonocardiales</taxon>
        <taxon>Pseudonocardiaceae</taxon>
        <taxon>Goodfellowiella</taxon>
    </lineage>
</organism>
<dbReference type="PANTHER" id="PTHR19848:SF8">
    <property type="entry name" value="F-BOX AND WD REPEAT DOMAIN CONTAINING 7"/>
    <property type="match status" value="1"/>
</dbReference>
<dbReference type="InterPro" id="IPR015943">
    <property type="entry name" value="WD40/YVTN_repeat-like_dom_sf"/>
</dbReference>
<evidence type="ECO:0000256" key="1">
    <source>
        <dbReference type="ARBA" id="ARBA00022574"/>
    </source>
</evidence>
<feature type="transmembrane region" description="Helical" evidence="4">
    <location>
        <begin position="532"/>
        <end position="551"/>
    </location>
</feature>
<dbReference type="Pfam" id="PF00400">
    <property type="entry name" value="WD40"/>
    <property type="match status" value="11"/>
</dbReference>
<feature type="domain" description="HTH cro/C1-type" evidence="5">
    <location>
        <begin position="21"/>
        <end position="77"/>
    </location>
</feature>
<dbReference type="RefSeq" id="WP_253766286.1">
    <property type="nucleotide sequence ID" value="NZ_JAMTCK010000001.1"/>
</dbReference>
<gene>
    <name evidence="6" type="ORF">LX83_000391</name>
</gene>
<protein>
    <submittedName>
        <fullName evidence="6">WD40 repeat</fullName>
    </submittedName>
</protein>
<feature type="repeat" description="WD" evidence="3">
    <location>
        <begin position="755"/>
        <end position="788"/>
    </location>
</feature>
<feature type="repeat" description="WD" evidence="3">
    <location>
        <begin position="929"/>
        <end position="970"/>
    </location>
</feature>
<feature type="repeat" description="WD" evidence="3">
    <location>
        <begin position="1037"/>
        <end position="1069"/>
    </location>
</feature>
<feature type="repeat" description="WD" evidence="3">
    <location>
        <begin position="663"/>
        <end position="696"/>
    </location>
</feature>
<feature type="repeat" description="WD" evidence="3">
    <location>
        <begin position="709"/>
        <end position="742"/>
    </location>
</feature>
<dbReference type="SMART" id="SM00530">
    <property type="entry name" value="HTH_XRE"/>
    <property type="match status" value="1"/>
</dbReference>
<dbReference type="AlphaFoldDB" id="A0AAE3KD23"/>
<evidence type="ECO:0000256" key="2">
    <source>
        <dbReference type="ARBA" id="ARBA00022737"/>
    </source>
</evidence>
<feature type="repeat" description="WD" evidence="3">
    <location>
        <begin position="801"/>
        <end position="842"/>
    </location>
</feature>
<feature type="repeat" description="WD" evidence="3">
    <location>
        <begin position="1073"/>
        <end position="1114"/>
    </location>
</feature>
<dbReference type="InterPro" id="IPR036322">
    <property type="entry name" value="WD40_repeat_dom_sf"/>
</dbReference>
<dbReference type="EMBL" id="JAMTCK010000001">
    <property type="protein sequence ID" value="MCP2163551.1"/>
    <property type="molecule type" value="Genomic_DNA"/>
</dbReference>
<dbReference type="InterPro" id="IPR027417">
    <property type="entry name" value="P-loop_NTPase"/>
</dbReference>
<keyword evidence="4" id="KW-1133">Transmembrane helix</keyword>
<proteinExistence type="predicted"/>
<dbReference type="Proteomes" id="UP001206128">
    <property type="component" value="Unassembled WGS sequence"/>
</dbReference>
<dbReference type="Gene3D" id="2.130.10.10">
    <property type="entry name" value="YVTN repeat-like/Quinoprotein amine dehydrogenase"/>
    <property type="match status" value="6"/>
</dbReference>
<dbReference type="SUPFAM" id="SSF52540">
    <property type="entry name" value="P-loop containing nucleoside triphosphate hydrolases"/>
    <property type="match status" value="1"/>
</dbReference>
<feature type="repeat" description="WD" evidence="3">
    <location>
        <begin position="891"/>
        <end position="924"/>
    </location>
</feature>
<keyword evidence="7" id="KW-1185">Reference proteome</keyword>
<evidence type="ECO:0000313" key="7">
    <source>
        <dbReference type="Proteomes" id="UP001206128"/>
    </source>
</evidence>
<name>A0AAE3KD23_9PSEU</name>
<dbReference type="InterPro" id="IPR049052">
    <property type="entry name" value="nSTAND1"/>
</dbReference>
<dbReference type="Gene3D" id="3.40.50.300">
    <property type="entry name" value="P-loop containing nucleotide triphosphate hydrolases"/>
    <property type="match status" value="1"/>
</dbReference>
<accession>A0AAE3KD23</accession>
<dbReference type="InterPro" id="IPR001387">
    <property type="entry name" value="Cro/C1-type_HTH"/>
</dbReference>
<dbReference type="SMART" id="SM00320">
    <property type="entry name" value="WD40"/>
    <property type="match status" value="14"/>
</dbReference>
<dbReference type="PROSITE" id="PS50082">
    <property type="entry name" value="WD_REPEATS_2"/>
    <property type="match status" value="11"/>
</dbReference>
<dbReference type="InterPro" id="IPR020472">
    <property type="entry name" value="WD40_PAC1"/>
</dbReference>
<sequence length="1274" mass="135559">MPRRERPLGAEDTDVLRFAADLRRLRDKAGTPTYRELSRRAHYSAAALSEAASGRRLPSLAVTLAFVRACSGDIAEWAARWRSVAAGEDDTRPRDEDPARSPYRGLAAFGQDDADWFFGRDELVGELLSTVERHRFVGVFGASGSGKSSLLRAGLLSRTDMPATVFTPGKNPLEECAVRLAALTGGSAVSWRADLAADPANLHLRIRQALVDSESDALVVVDQFEELFTLCAEQERSRFVRALTAAATAAGSRVRVVLGVRADCYGHFGQYPELVAAVRGGQLLVGSMTPDQLREAITGPAARAGLKVETALLARLMADATGRPAVLPLVSHALRETWRRRHGVTLTLAGYEAAGGIHHALARTAEDVYSALDAPQQAAAKQLFLRLTAVGDGMADTKRRIGAEDVTGDPDTRAVLDRLTQARLLVADRDGIEISHEALIRHWPRLADWLAEDREGLRVHQQLTEASHAWVALHRDPGALYRGARLALACDWAATRAGQLTAGEREFLNASVRARDDEAVRTRRRTRRLRQLVAGVVVFAVLTAATAVVAVQQRAAAVDQRNEAVFQQVLAEADRIADRDPSLSAQLTLLAHRMRPGDQSVTPRLLATQNAALATPLSGHTGNVYLTSFSPDGRTLATASEDTTVRLWDVHDPTRPTPLGQPLTAHSGWVGTAVFSPDGHTLATAGDDGGVRLWNVTDPAHPSPLGPPLAAGDGTVYLAAFSPDGRTLATATEQHAVRLWDVADPTRPLALDPPLTGFAGPVRSVAFSPDGRTLAAGGDDTTVLLWNVTDPGRAAPLGHRLTGHTQLVHSVAFSPDGSVLATASEDRTVRLWRVADGTLLGSPLAAHTGGVWSVDFSPDGRLLATAGADGTTHLWNVSAPAGATPLSTRLTSSGGSNTYAAEFSPDGRALATGSADGLVRLWSLPTAVLIGHHSDVHSVAVHPGNRLLATADRDAVVLLWDTSEPTRPTAVGTIPAGSGQLQSCSARCTRVRFGPDGRTLAVLSYAKLVQLWDVADPTHPTPLGPAWSLRTRYAAATLEFSPDGRLLATGDDEHSVQLWDLADPTRPTALAHLTGHTGNIRATRFSPDGRVLATASLDHTIRLWDITEPRRPRLAGQLTDTLAYLAFSPTGSTLASAGDTLRLWDTSDPGTPVLLGEAVTGHSQAVSSVVYGPDGRLAATASNDHTIRLWNVSDPTGPVPLGPPIDSLAGTGADLEFSRDGRFLVTTDSTNTVRLLDLDVDHAVQRICAVTHGALSPAPSTLRLPELEKPLCAS</sequence>
<dbReference type="PROSITE" id="PS00678">
    <property type="entry name" value="WD_REPEATS_1"/>
    <property type="match status" value="6"/>
</dbReference>
<dbReference type="InterPro" id="IPR001680">
    <property type="entry name" value="WD40_rpt"/>
</dbReference>
<feature type="repeat" description="WD" evidence="3">
    <location>
        <begin position="1159"/>
        <end position="1193"/>
    </location>
</feature>
<evidence type="ECO:0000313" key="6">
    <source>
        <dbReference type="EMBL" id="MCP2163551.1"/>
    </source>
</evidence>
<dbReference type="PANTHER" id="PTHR19848">
    <property type="entry name" value="WD40 REPEAT PROTEIN"/>
    <property type="match status" value="1"/>
</dbReference>
<dbReference type="CDD" id="cd00200">
    <property type="entry name" value="WD40"/>
    <property type="match status" value="2"/>
</dbReference>
<reference evidence="6" key="1">
    <citation type="submission" date="2022-06" db="EMBL/GenBank/DDBJ databases">
        <title>Genomic Encyclopedia of Archaeal and Bacterial Type Strains, Phase II (KMG-II): from individual species to whole genera.</title>
        <authorList>
            <person name="Goeker M."/>
        </authorList>
    </citation>
    <scope>NUCLEOTIDE SEQUENCE</scope>
    <source>
        <strain evidence="6">DSM 43935</strain>
    </source>
</reference>
<dbReference type="PRINTS" id="PR00320">
    <property type="entry name" value="GPROTEINBRPT"/>
</dbReference>
<keyword evidence="2" id="KW-0677">Repeat</keyword>
<evidence type="ECO:0000256" key="3">
    <source>
        <dbReference type="PROSITE-ProRule" id="PRU00221"/>
    </source>
</evidence>
<evidence type="ECO:0000259" key="5">
    <source>
        <dbReference type="SMART" id="SM00530"/>
    </source>
</evidence>
<dbReference type="InterPro" id="IPR019775">
    <property type="entry name" value="WD40_repeat_CS"/>
</dbReference>
<dbReference type="PROSITE" id="PS50294">
    <property type="entry name" value="WD_REPEATS_REGION"/>
    <property type="match status" value="10"/>
</dbReference>
<keyword evidence="1 3" id="KW-0853">WD repeat</keyword>
<evidence type="ECO:0000256" key="4">
    <source>
        <dbReference type="SAM" id="Phobius"/>
    </source>
</evidence>
<keyword evidence="4" id="KW-0472">Membrane</keyword>
<dbReference type="SUPFAM" id="SSF50978">
    <property type="entry name" value="WD40 repeat-like"/>
    <property type="match status" value="2"/>
</dbReference>
<feature type="repeat" description="WD" evidence="3">
    <location>
        <begin position="844"/>
        <end position="878"/>
    </location>
</feature>
<comment type="caution">
    <text evidence="6">The sequence shown here is derived from an EMBL/GenBank/DDBJ whole genome shotgun (WGS) entry which is preliminary data.</text>
</comment>
<dbReference type="Pfam" id="PF20703">
    <property type="entry name" value="nSTAND1"/>
    <property type="match status" value="1"/>
</dbReference>
<feature type="repeat" description="WD" evidence="3">
    <location>
        <begin position="617"/>
        <end position="650"/>
    </location>
</feature>
<keyword evidence="4" id="KW-0812">Transmembrane</keyword>